<dbReference type="PANTHER" id="PTHR31220:SF1">
    <property type="entry name" value="GH21176P"/>
    <property type="match status" value="1"/>
</dbReference>
<gene>
    <name evidence="8" type="primary">EOG090X02H3</name>
</gene>
<evidence type="ECO:0000256" key="6">
    <source>
        <dbReference type="ARBA" id="ARBA00034482"/>
    </source>
</evidence>
<protein>
    <submittedName>
        <fullName evidence="8">EOG090X02H3</fullName>
    </submittedName>
</protein>
<name>A0A9N6ZEV7_9CRUS</name>
<evidence type="ECO:0000256" key="1">
    <source>
        <dbReference type="ARBA" id="ARBA00004236"/>
    </source>
</evidence>
<keyword evidence="5" id="KW-0472">Membrane</keyword>
<dbReference type="Pfam" id="PF09790">
    <property type="entry name" value="Hyccin"/>
    <property type="match status" value="2"/>
</dbReference>
<feature type="region of interest" description="Disordered" evidence="7">
    <location>
        <begin position="61"/>
        <end position="80"/>
    </location>
</feature>
<evidence type="ECO:0000256" key="4">
    <source>
        <dbReference type="ARBA" id="ARBA00022490"/>
    </source>
</evidence>
<feature type="region of interest" description="Disordered" evidence="7">
    <location>
        <begin position="510"/>
        <end position="540"/>
    </location>
</feature>
<keyword evidence="3" id="KW-1003">Cell membrane</keyword>
<evidence type="ECO:0000256" key="3">
    <source>
        <dbReference type="ARBA" id="ARBA00022475"/>
    </source>
</evidence>
<dbReference type="GO" id="GO:0046854">
    <property type="term" value="P:phosphatidylinositol phosphate biosynthetic process"/>
    <property type="evidence" value="ECO:0007669"/>
    <property type="project" value="TreeGrafter"/>
</dbReference>
<dbReference type="InterPro" id="IPR018619">
    <property type="entry name" value="Hyccin"/>
</dbReference>
<organism evidence="8">
    <name type="scientific">Evadne anonyx</name>
    <dbReference type="NCBI Taxonomy" id="141404"/>
    <lineage>
        <taxon>Eukaryota</taxon>
        <taxon>Metazoa</taxon>
        <taxon>Ecdysozoa</taxon>
        <taxon>Arthropoda</taxon>
        <taxon>Crustacea</taxon>
        <taxon>Branchiopoda</taxon>
        <taxon>Diplostraca</taxon>
        <taxon>Cladocera</taxon>
        <taxon>Onychopoda</taxon>
        <taxon>Podonidae</taxon>
        <taxon>Evadne</taxon>
    </lineage>
</organism>
<evidence type="ECO:0000313" key="8">
    <source>
        <dbReference type="EMBL" id="CAG4642361.1"/>
    </source>
</evidence>
<dbReference type="PANTHER" id="PTHR31220">
    <property type="entry name" value="HYCCIN RELATED"/>
    <property type="match status" value="1"/>
</dbReference>
<evidence type="ECO:0000256" key="5">
    <source>
        <dbReference type="ARBA" id="ARBA00023136"/>
    </source>
</evidence>
<keyword evidence="4" id="KW-0963">Cytoplasm</keyword>
<dbReference type="AlphaFoldDB" id="A0A9N6ZEV7"/>
<dbReference type="GO" id="GO:0005829">
    <property type="term" value="C:cytosol"/>
    <property type="evidence" value="ECO:0007669"/>
    <property type="project" value="UniProtKB-SubCell"/>
</dbReference>
<evidence type="ECO:0000256" key="2">
    <source>
        <dbReference type="ARBA" id="ARBA00004514"/>
    </source>
</evidence>
<accession>A0A9N6ZEV7</accession>
<sequence length="540" mass="58157">MPWETISFKEDSGNKVESIQNKIVNYQGNYYGLLKSKLTSNSVANANASYVTTISLSDQVETGSDGGNHHGNLSGKNSRTCSVSSPQASEVISNADTGTISEIEMINTMNSAAFTELADSKDMKKEDVICSLFSVDNNDRTHFSQVPVQMGTADAILTASSTGYITLGQTNCFPASPTSSPNLSITSNDSRLLKAGTDLQLIFFLQVIQKLCLQIFGFYRAGEVESKVFSLQFIPSLMYAYLSGIAQGDKKDVSSIQTFLLAVYNIEACEEPQNPKSHSFRFPNPAQPSLYHEVNNASTSLTEHIRRLDAANRIMVKFGPHPHLHSFNAENRLPALAALLRIYSHYLTMYSKTSLTESCLAFSRIEDGELANRARQTLEGVKQRVEVELVAAPLLVSAALVDTSQLSIKGVSTSPQLVSSAANGSARAMWKSMITNASFRTKKLPDDITVAQVAEGDTAGGAQATASTGAAAGIPQLVAISEEHDEPTVGVKVKEATSFRLPEFSSLVKKKSKQPKAVKTRSNNGSIPSNDGITIGSSLL</sequence>
<comment type="similarity">
    <text evidence="6">Belongs to the Hyccin family.</text>
</comment>
<evidence type="ECO:0000256" key="7">
    <source>
        <dbReference type="SAM" id="MobiDB-lite"/>
    </source>
</evidence>
<feature type="compositionally biased region" description="Polar residues" evidence="7">
    <location>
        <begin position="520"/>
        <end position="540"/>
    </location>
</feature>
<dbReference type="GO" id="GO:0072659">
    <property type="term" value="P:protein localization to plasma membrane"/>
    <property type="evidence" value="ECO:0007669"/>
    <property type="project" value="TreeGrafter"/>
</dbReference>
<feature type="compositionally biased region" description="Basic residues" evidence="7">
    <location>
        <begin position="510"/>
        <end position="519"/>
    </location>
</feature>
<comment type="subcellular location">
    <subcellularLocation>
        <location evidence="1">Cell membrane</location>
    </subcellularLocation>
    <subcellularLocation>
        <location evidence="2">Cytoplasm</location>
        <location evidence="2">Cytosol</location>
    </subcellularLocation>
</comment>
<dbReference type="GO" id="GO:0005886">
    <property type="term" value="C:plasma membrane"/>
    <property type="evidence" value="ECO:0007669"/>
    <property type="project" value="UniProtKB-SubCell"/>
</dbReference>
<proteinExistence type="inferred from homology"/>
<reference evidence="8" key="1">
    <citation type="submission" date="2021-04" db="EMBL/GenBank/DDBJ databases">
        <authorList>
            <person name="Cornetti L."/>
        </authorList>
    </citation>
    <scope>NUCLEOTIDE SEQUENCE</scope>
</reference>
<dbReference type="EMBL" id="OC985706">
    <property type="protein sequence ID" value="CAG4642361.1"/>
    <property type="molecule type" value="Genomic_DNA"/>
</dbReference>